<protein>
    <recommendedName>
        <fullName evidence="4">Protein kinase domain-containing protein</fullName>
    </recommendedName>
</protein>
<feature type="compositionally biased region" description="Gly residues" evidence="1">
    <location>
        <begin position="329"/>
        <end position="349"/>
    </location>
</feature>
<feature type="compositionally biased region" description="Basic and acidic residues" evidence="1">
    <location>
        <begin position="161"/>
        <end position="175"/>
    </location>
</feature>
<feature type="compositionally biased region" description="Basic and acidic residues" evidence="1">
    <location>
        <begin position="358"/>
        <end position="368"/>
    </location>
</feature>
<feature type="region of interest" description="Disordered" evidence="1">
    <location>
        <begin position="324"/>
        <end position="368"/>
    </location>
</feature>
<accession>A0A0S4QVF2</accession>
<dbReference type="EMBL" id="FAOZ01000029">
    <property type="protein sequence ID" value="CUU59589.1"/>
    <property type="molecule type" value="Genomic_DNA"/>
</dbReference>
<evidence type="ECO:0000313" key="2">
    <source>
        <dbReference type="EMBL" id="CUU59589.1"/>
    </source>
</evidence>
<dbReference type="InterPro" id="IPR011009">
    <property type="entry name" value="Kinase-like_dom_sf"/>
</dbReference>
<feature type="compositionally biased region" description="Low complexity" evidence="1">
    <location>
        <begin position="398"/>
        <end position="421"/>
    </location>
</feature>
<gene>
    <name evidence="2" type="ORF">Ga0074812_12959</name>
</gene>
<proteinExistence type="predicted"/>
<evidence type="ECO:0008006" key="4">
    <source>
        <dbReference type="Google" id="ProtNLM"/>
    </source>
</evidence>
<reference evidence="3" key="1">
    <citation type="submission" date="2015-11" db="EMBL/GenBank/DDBJ databases">
        <authorList>
            <person name="Varghese N."/>
        </authorList>
    </citation>
    <scope>NUCLEOTIDE SEQUENCE [LARGE SCALE GENOMIC DNA]</scope>
    <source>
        <strain evidence="3">DSM 45899</strain>
    </source>
</reference>
<evidence type="ECO:0000256" key="1">
    <source>
        <dbReference type="SAM" id="MobiDB-lite"/>
    </source>
</evidence>
<dbReference type="Gene3D" id="1.10.510.10">
    <property type="entry name" value="Transferase(Phosphotransferase) domain 1"/>
    <property type="match status" value="1"/>
</dbReference>
<sequence length="615" mass="65806">MDLPAGGGPVDFQVHRSRLGVEGGRAAFERMVTSLVDRLHGPAHGVAPIQGDRGVDVFLGDLTSQVRIWQVRYVIDRLAADQLRNVEHSFARACRAARENGYGIESWVLCVPVSLPPEARRRWTAWRDGRQRETNIAIELWDETRLRSLLMRPDTDDIRRAYYDDDVQAERRTSTGERQPATGETQPATGEVRPVAGTGEGWPSTGGRRLPTGQPRLRARHDDEALDATDPAAGRWYGGAEVRLGHACYLLHDPVTETVAPDRSWAQYDADARELVPTARPVRIRHLQVHRPTAEAEARRNGLRAQADLLDQFAGAAGLPRTLTRHGLAGNGDDSGSGSGSDNGEGSGPGPGPGPGRGQEHEYEQEHRYRQALTRCDTATLVLSAPTGRSWRDVHTPGSSLSRLSRSAVSRGGPARTRPVPGGFGVRGFGAGGPVGGLDRIAAAGALAAAAELCLVLQTLHQQGQAHRCLTLDAIVITAPGRGRRAVALRDLGLLGLTEVPGEGGPWQAPEQRHQGLGRWHHSVPAGGSLAPRPIRGLGARPGPPADVHQVAALVRETLGGLASAPDVPLPGHSAEFNDLLARALHPDPARRPPVGALAVGLRAERQRLSLGGRP</sequence>
<dbReference type="Proteomes" id="UP000198802">
    <property type="component" value="Unassembled WGS sequence"/>
</dbReference>
<dbReference type="AlphaFoldDB" id="A0A0S4QVF2"/>
<evidence type="ECO:0000313" key="3">
    <source>
        <dbReference type="Proteomes" id="UP000198802"/>
    </source>
</evidence>
<keyword evidence="3" id="KW-1185">Reference proteome</keyword>
<organism evidence="2 3">
    <name type="scientific">Parafrankia irregularis</name>
    <dbReference type="NCBI Taxonomy" id="795642"/>
    <lineage>
        <taxon>Bacteria</taxon>
        <taxon>Bacillati</taxon>
        <taxon>Actinomycetota</taxon>
        <taxon>Actinomycetes</taxon>
        <taxon>Frankiales</taxon>
        <taxon>Frankiaceae</taxon>
        <taxon>Parafrankia</taxon>
    </lineage>
</organism>
<dbReference type="RefSeq" id="WP_091283770.1">
    <property type="nucleotide sequence ID" value="NZ_FAOZ01000029.1"/>
</dbReference>
<name>A0A0S4QVF2_9ACTN</name>
<dbReference type="SUPFAM" id="SSF56112">
    <property type="entry name" value="Protein kinase-like (PK-like)"/>
    <property type="match status" value="1"/>
</dbReference>
<feature type="region of interest" description="Disordered" evidence="1">
    <location>
        <begin position="161"/>
        <end position="215"/>
    </location>
</feature>
<feature type="region of interest" description="Disordered" evidence="1">
    <location>
        <begin position="392"/>
        <end position="421"/>
    </location>
</feature>